<dbReference type="InterPro" id="IPR007995">
    <property type="entry name" value="DUF742"/>
</dbReference>
<evidence type="ECO:0000256" key="1">
    <source>
        <dbReference type="SAM" id="MobiDB-lite"/>
    </source>
</evidence>
<evidence type="ECO:0000313" key="3">
    <source>
        <dbReference type="Proteomes" id="UP000323505"/>
    </source>
</evidence>
<feature type="compositionally biased region" description="Basic and acidic residues" evidence="1">
    <location>
        <begin position="11"/>
        <end position="32"/>
    </location>
</feature>
<comment type="caution">
    <text evidence="2">The sequence shown here is derived from an EMBL/GenBank/DDBJ whole genome shotgun (WGS) entry which is preliminary data.</text>
</comment>
<keyword evidence="3" id="KW-1185">Reference proteome</keyword>
<proteinExistence type="predicted"/>
<evidence type="ECO:0000313" key="2">
    <source>
        <dbReference type="EMBL" id="TYK49392.1"/>
    </source>
</evidence>
<accession>A0A5D3FN18</accession>
<feature type="region of interest" description="Disordered" evidence="1">
    <location>
        <begin position="1"/>
        <end position="32"/>
    </location>
</feature>
<dbReference type="AlphaFoldDB" id="A0A5D3FN18"/>
<dbReference type="RefSeq" id="WP_148760095.1">
    <property type="nucleotide sequence ID" value="NZ_VSRQ01000003.1"/>
</dbReference>
<dbReference type="PANTHER" id="PTHR36221">
    <property type="entry name" value="DUF742 DOMAIN-CONTAINING PROTEIN"/>
    <property type="match status" value="1"/>
</dbReference>
<dbReference type="Proteomes" id="UP000323505">
    <property type="component" value="Unassembled WGS sequence"/>
</dbReference>
<reference evidence="2 3" key="1">
    <citation type="submission" date="2019-08" db="EMBL/GenBank/DDBJ databases">
        <title>Actinomadura sp. nov. CYP1-5 isolated from mountain soil.</title>
        <authorList>
            <person name="Songsumanus A."/>
            <person name="Kuncharoen N."/>
            <person name="Kudo T."/>
            <person name="Yuki M."/>
            <person name="Igarashi Y."/>
            <person name="Tanasupawat S."/>
        </authorList>
    </citation>
    <scope>NUCLEOTIDE SEQUENCE [LARGE SCALE GENOMIC DNA]</scope>
    <source>
        <strain evidence="2 3">CYP1-5</strain>
    </source>
</reference>
<sequence>MDPGDTPGAPARDHGAPARDHGAHDHGAPGRERWLDAAAGPIVRPYAVTRGRTRPTGEPLDIVTILVATGRRPAEPGRLARPQRRMLALCRRPYALADLASDLDLPFGVIRVLAGDLLDSGLLDVQRWTAPAAVPSPGADAGAPPPATVPPHLDQNLLRRVLDELRAL</sequence>
<dbReference type="EMBL" id="VSRQ01000003">
    <property type="protein sequence ID" value="TYK49392.1"/>
    <property type="molecule type" value="Genomic_DNA"/>
</dbReference>
<dbReference type="Pfam" id="PF05331">
    <property type="entry name" value="DUF742"/>
    <property type="match status" value="1"/>
</dbReference>
<name>A0A5D3FN18_9ACTN</name>
<gene>
    <name evidence="2" type="ORF">FXF68_16660</name>
</gene>
<protein>
    <submittedName>
        <fullName evidence="2">DUF742 domain-containing protein</fullName>
    </submittedName>
</protein>
<dbReference type="PANTHER" id="PTHR36221:SF1">
    <property type="entry name" value="DUF742 DOMAIN-CONTAINING PROTEIN"/>
    <property type="match status" value="1"/>
</dbReference>
<organism evidence="2 3">
    <name type="scientific">Actinomadura decatromicini</name>
    <dbReference type="NCBI Taxonomy" id="2604572"/>
    <lineage>
        <taxon>Bacteria</taxon>
        <taxon>Bacillati</taxon>
        <taxon>Actinomycetota</taxon>
        <taxon>Actinomycetes</taxon>
        <taxon>Streptosporangiales</taxon>
        <taxon>Thermomonosporaceae</taxon>
        <taxon>Actinomadura</taxon>
    </lineage>
</organism>